<feature type="compositionally biased region" description="Low complexity" evidence="1">
    <location>
        <begin position="12"/>
        <end position="22"/>
    </location>
</feature>
<feature type="compositionally biased region" description="Polar residues" evidence="1">
    <location>
        <begin position="1"/>
        <end position="11"/>
    </location>
</feature>
<proteinExistence type="predicted"/>
<evidence type="ECO:0000256" key="1">
    <source>
        <dbReference type="SAM" id="MobiDB-lite"/>
    </source>
</evidence>
<organism evidence="2 3">
    <name type="scientific">Sporothrix epigloea</name>
    <dbReference type="NCBI Taxonomy" id="1892477"/>
    <lineage>
        <taxon>Eukaryota</taxon>
        <taxon>Fungi</taxon>
        <taxon>Dikarya</taxon>
        <taxon>Ascomycota</taxon>
        <taxon>Pezizomycotina</taxon>
        <taxon>Sordariomycetes</taxon>
        <taxon>Sordariomycetidae</taxon>
        <taxon>Ophiostomatales</taxon>
        <taxon>Ophiostomataceae</taxon>
        <taxon>Sporothrix</taxon>
    </lineage>
</organism>
<dbReference type="Proteomes" id="UP001642501">
    <property type="component" value="Unassembled WGS sequence"/>
</dbReference>
<accession>A0ABP0DY78</accession>
<feature type="region of interest" description="Disordered" evidence="1">
    <location>
        <begin position="292"/>
        <end position="315"/>
    </location>
</feature>
<sequence length="661" mass="71444">MTAQARDSASATSLQTLPATPQLTPPLSSPELVRNGSVRSRSSIAKVRLSLYDDGPPVDDETLPPMPSGSSTVAEQAHRQQSTQPSARQRQHRPPALRSIFPQYNPDLPLDEQDYFPTQTSPTRIPRNVISRPLYSPIANAHQQQQQPDDVDPEVDTNSLETDLIASPGAASVRNRPTVRPTPSLEIDDSVLHSGPVAMPHSEASNQPKPSSSDDLRNLWRVASGWKAGQSEGRVFCLKLLCDRDAPVYWLSSSSNQPFYRLRVDPTSTSANVMLSRHDPGRPYKSDAAAIKSVSKANEASQSGGTTASPGSGNGEVVDIVATAATGDKNWQVAMTTTLATGNNQRHPQDGLVALLYPAAAARMALAHPQDVAMVAAAERECARLVWGDDTAAYFLVHPVLALPFSVRIERSTTWSRTVYTLEHKESPQYLARLTRNGTGAGCLEVDTGIASKIDAAYLVDVVVMALLLAAHSDDQSAAAERFAPPPRLHLDGNTRASLVDLFLMGRGSETQKSTRDGNGDSGSNGHRKGSNNTSGRRIGLAYFGGEEPNMNKTGRKHMKAFDLDLESQMSIDLSGKGLEMRTLSSGDTMVLANGGDSIGKSVRFRNRHSKADRDEDKMPGCLRVITALFKCCFWCLTVVARAVIAVINCVFRCLTSRSLV</sequence>
<feature type="region of interest" description="Disordered" evidence="1">
    <location>
        <begin position="164"/>
        <end position="215"/>
    </location>
</feature>
<evidence type="ECO:0000313" key="3">
    <source>
        <dbReference type="Proteomes" id="UP001642501"/>
    </source>
</evidence>
<feature type="compositionally biased region" description="Polar residues" evidence="1">
    <location>
        <begin position="295"/>
        <end position="311"/>
    </location>
</feature>
<protein>
    <recommendedName>
        <fullName evidence="4">Acetylserotonin methytransferase-like protein</fullName>
    </recommendedName>
</protein>
<evidence type="ECO:0008006" key="4">
    <source>
        <dbReference type="Google" id="ProtNLM"/>
    </source>
</evidence>
<feature type="compositionally biased region" description="Polar residues" evidence="1">
    <location>
        <begin position="68"/>
        <end position="88"/>
    </location>
</feature>
<reference evidence="2 3" key="1">
    <citation type="submission" date="2024-01" db="EMBL/GenBank/DDBJ databases">
        <authorList>
            <person name="Allen C."/>
            <person name="Tagirdzhanova G."/>
        </authorList>
    </citation>
    <scope>NUCLEOTIDE SEQUENCE [LARGE SCALE GENOMIC DNA]</scope>
    <source>
        <strain evidence="2 3">CBS 573.63</strain>
    </source>
</reference>
<feature type="region of interest" description="Disordered" evidence="1">
    <location>
        <begin position="1"/>
        <end position="113"/>
    </location>
</feature>
<dbReference type="EMBL" id="CAWUOM010000096">
    <property type="protein sequence ID" value="CAK7271885.1"/>
    <property type="molecule type" value="Genomic_DNA"/>
</dbReference>
<name>A0ABP0DY78_9PEZI</name>
<comment type="caution">
    <text evidence="2">The sequence shown here is derived from an EMBL/GenBank/DDBJ whole genome shotgun (WGS) entry which is preliminary data.</text>
</comment>
<evidence type="ECO:0000313" key="2">
    <source>
        <dbReference type="EMBL" id="CAK7271885.1"/>
    </source>
</evidence>
<gene>
    <name evidence="2" type="ORF">SEPCBS57363_004850</name>
</gene>
<keyword evidence="3" id="KW-1185">Reference proteome</keyword>
<feature type="region of interest" description="Disordered" evidence="1">
    <location>
        <begin position="510"/>
        <end position="542"/>
    </location>
</feature>